<evidence type="ECO:0000256" key="1">
    <source>
        <dbReference type="SAM" id="Phobius"/>
    </source>
</evidence>
<feature type="transmembrane region" description="Helical" evidence="1">
    <location>
        <begin position="300"/>
        <end position="320"/>
    </location>
</feature>
<keyword evidence="1" id="KW-1133">Transmembrane helix</keyword>
<dbReference type="Proteomes" id="UP000256763">
    <property type="component" value="Unassembled WGS sequence"/>
</dbReference>
<keyword evidence="1" id="KW-0472">Membrane</keyword>
<evidence type="ECO:0000313" key="3">
    <source>
        <dbReference type="Proteomes" id="UP000256763"/>
    </source>
</evidence>
<organism evidence="2 3">
    <name type="scientific">Alkalilimnicola ehrlichii</name>
    <dbReference type="NCBI Taxonomy" id="351052"/>
    <lineage>
        <taxon>Bacteria</taxon>
        <taxon>Pseudomonadati</taxon>
        <taxon>Pseudomonadota</taxon>
        <taxon>Gammaproteobacteria</taxon>
        <taxon>Chromatiales</taxon>
        <taxon>Ectothiorhodospiraceae</taxon>
        <taxon>Alkalilimnicola</taxon>
    </lineage>
</organism>
<evidence type="ECO:0000313" key="2">
    <source>
        <dbReference type="EMBL" id="RFA33219.1"/>
    </source>
</evidence>
<gene>
    <name evidence="2" type="ORF">CAL65_17775</name>
</gene>
<feature type="transmembrane region" description="Helical" evidence="1">
    <location>
        <begin position="259"/>
        <end position="280"/>
    </location>
</feature>
<feature type="transmembrane region" description="Helical" evidence="1">
    <location>
        <begin position="220"/>
        <end position="239"/>
    </location>
</feature>
<dbReference type="EMBL" id="NFZW01000022">
    <property type="protein sequence ID" value="RFA33219.1"/>
    <property type="molecule type" value="Genomic_DNA"/>
</dbReference>
<protein>
    <submittedName>
        <fullName evidence="2">Uncharacterized protein</fullName>
    </submittedName>
</protein>
<feature type="transmembrane region" description="Helical" evidence="1">
    <location>
        <begin position="84"/>
        <end position="104"/>
    </location>
</feature>
<dbReference type="RefSeq" id="WP_116348322.1">
    <property type="nucleotide sequence ID" value="NZ_NFZW01000022.1"/>
</dbReference>
<keyword evidence="1" id="KW-0812">Transmembrane</keyword>
<accession>A0A3E0WLD1</accession>
<feature type="transmembrane region" description="Helical" evidence="1">
    <location>
        <begin position="21"/>
        <end position="39"/>
    </location>
</feature>
<feature type="transmembrane region" description="Helical" evidence="1">
    <location>
        <begin position="181"/>
        <end position="199"/>
    </location>
</feature>
<name>A0A3E0WLD1_9GAMM</name>
<feature type="transmembrane region" description="Helical" evidence="1">
    <location>
        <begin position="110"/>
        <end position="136"/>
    </location>
</feature>
<sequence>MSIGANKPEWNWADQISVYQFWGLLGFLLFALIAMRMQYLLPVDVGLRNSSSALLSLQSAYSLLYFGSGIGLLAGWLATRSQPLWGLATLGGVQVISASTLGVVSHESVLLLGVSFFCLGLAGTAILLAVPAILAGGRAGTEAFAILFGIALFIQQVPTPSISRALLDSIDSISAPDDALLAYWTATVAALGLLFLIPVKRTLFDEAPPQRHTALIPQHRHPIAVALLCLVPFYAFYWLYRVHGEATSVAAPAKIPAPWAATLAALFVPFAAAVLLVKLFETLRETRQAQGQPPAIKTGVMCALAILLFPVGAAVVQWIINNAVLDKADVPPENLKARCPKAASSSFAGHPMR</sequence>
<feature type="transmembrane region" description="Helical" evidence="1">
    <location>
        <begin position="143"/>
        <end position="161"/>
    </location>
</feature>
<reference evidence="3" key="1">
    <citation type="submission" date="2017-05" db="EMBL/GenBank/DDBJ databases">
        <authorList>
            <person name="Sharma S."/>
            <person name="Sidhu C."/>
            <person name="Pinnaka A.K."/>
        </authorList>
    </citation>
    <scope>NUCLEOTIDE SEQUENCE [LARGE SCALE GENOMIC DNA]</scope>
    <source>
        <strain evidence="3">AK93</strain>
    </source>
</reference>
<proteinExistence type="predicted"/>
<feature type="transmembrane region" description="Helical" evidence="1">
    <location>
        <begin position="59"/>
        <end position="77"/>
    </location>
</feature>
<dbReference type="AlphaFoldDB" id="A0A3E0WLD1"/>
<comment type="caution">
    <text evidence="2">The sequence shown here is derived from an EMBL/GenBank/DDBJ whole genome shotgun (WGS) entry which is preliminary data.</text>
</comment>
<keyword evidence="3" id="KW-1185">Reference proteome</keyword>